<comment type="caution">
    <text evidence="5">The sequence shown here is derived from an EMBL/GenBank/DDBJ whole genome shotgun (WGS) entry which is preliminary data.</text>
</comment>
<comment type="similarity">
    <text evidence="1">Belongs to the type-I restriction system S methylase family.</text>
</comment>
<name>A0A1V9R7Z6_9LACO</name>
<dbReference type="InterPro" id="IPR000055">
    <property type="entry name" value="Restrct_endonuc_typeI_TRD"/>
</dbReference>
<organism evidence="5 6">
    <name type="scientific">Ligilactobacillus salivarius</name>
    <dbReference type="NCBI Taxonomy" id="1624"/>
    <lineage>
        <taxon>Bacteria</taxon>
        <taxon>Bacillati</taxon>
        <taxon>Bacillota</taxon>
        <taxon>Bacilli</taxon>
        <taxon>Lactobacillales</taxon>
        <taxon>Lactobacillaceae</taxon>
        <taxon>Ligilactobacillus</taxon>
    </lineage>
</organism>
<sequence>MTKYKLGEIILKIMDFRGKTPKKLGMNWTENNRDILAISAKNVKNGKLINLDKAHYGNEELYKKWMKEGDIEKGDLLLTSEAPLGESFLISEPFKAIISQRIFLLRPNPEIIDSWYFYLLSTTSIFKKKLQERATGTTVLGIKQKELLKIEVDIPNLKKQKETVKKIRPIILKSELNEKINTNLLRQIKLISNSYFSYFEVFDGKIPTNWKYLKLTDIANLGTGYSYSSKDLQKNNNMAMATIKNFNRNFGFDSRGYKEVIPIKPIKKEKYANLFDILVAHTDLTQNADIIGNAEPVLNTGNYEQIIYSMDLVKVTPKDNKISPFLLSLILQGDMFKSHCMKYINGTTVLHLSKQALKDFELPLPKNISDLNELDEFATKVYKTLSNNIIENTVLEKIKSTLLNTLF</sequence>
<dbReference type="AlphaFoldDB" id="A0A1V9R7Z6"/>
<proteinExistence type="inferred from homology"/>
<keyword evidence="2" id="KW-0680">Restriction system</keyword>
<dbReference type="Gene3D" id="3.90.220.20">
    <property type="entry name" value="DNA methylase specificity domains"/>
    <property type="match status" value="2"/>
</dbReference>
<protein>
    <recommendedName>
        <fullName evidence="4">Type I restriction modification DNA specificity domain-containing protein</fullName>
    </recommendedName>
</protein>
<feature type="domain" description="Type I restriction modification DNA specificity" evidence="4">
    <location>
        <begin position="207"/>
        <end position="367"/>
    </location>
</feature>
<dbReference type="PANTHER" id="PTHR30408:SF13">
    <property type="entry name" value="TYPE I RESTRICTION ENZYME HINDI SPECIFICITY SUBUNIT"/>
    <property type="match status" value="1"/>
</dbReference>
<dbReference type="RefSeq" id="WP_081535577.1">
    <property type="nucleotide sequence ID" value="NZ_NBEF01000034.1"/>
</dbReference>
<evidence type="ECO:0000259" key="4">
    <source>
        <dbReference type="Pfam" id="PF01420"/>
    </source>
</evidence>
<dbReference type="SUPFAM" id="SSF116734">
    <property type="entry name" value="DNA methylase specificity domain"/>
    <property type="match status" value="2"/>
</dbReference>
<dbReference type="EMBL" id="NBEF01000034">
    <property type="protein sequence ID" value="OQQ89116.1"/>
    <property type="molecule type" value="Genomic_DNA"/>
</dbReference>
<evidence type="ECO:0000256" key="3">
    <source>
        <dbReference type="ARBA" id="ARBA00023125"/>
    </source>
</evidence>
<accession>A0A1V9R7Z6</accession>
<dbReference type="Proteomes" id="UP000192575">
    <property type="component" value="Unassembled WGS sequence"/>
</dbReference>
<dbReference type="GO" id="GO:0009307">
    <property type="term" value="P:DNA restriction-modification system"/>
    <property type="evidence" value="ECO:0007669"/>
    <property type="project" value="UniProtKB-KW"/>
</dbReference>
<reference evidence="5 6" key="1">
    <citation type="submission" date="2017-03" db="EMBL/GenBank/DDBJ databases">
        <title>Phylogenomics and comparative genomics of Lactobacillus salivarius, a mammalian gut commensal.</title>
        <authorList>
            <person name="Harris H.M."/>
        </authorList>
    </citation>
    <scope>NUCLEOTIDE SEQUENCE [LARGE SCALE GENOMIC DNA]</scope>
    <source>
        <strain evidence="5 6">JCM 1047</strain>
    </source>
</reference>
<evidence type="ECO:0000256" key="1">
    <source>
        <dbReference type="ARBA" id="ARBA00010923"/>
    </source>
</evidence>
<evidence type="ECO:0000313" key="5">
    <source>
        <dbReference type="EMBL" id="OQQ89116.1"/>
    </source>
</evidence>
<dbReference type="GO" id="GO:0003677">
    <property type="term" value="F:DNA binding"/>
    <property type="evidence" value="ECO:0007669"/>
    <property type="project" value="UniProtKB-KW"/>
</dbReference>
<evidence type="ECO:0000313" key="6">
    <source>
        <dbReference type="Proteomes" id="UP000192575"/>
    </source>
</evidence>
<dbReference type="InterPro" id="IPR044946">
    <property type="entry name" value="Restrct_endonuc_typeI_TRD_sf"/>
</dbReference>
<feature type="domain" description="Type I restriction modification DNA specificity" evidence="4">
    <location>
        <begin position="3"/>
        <end position="184"/>
    </location>
</feature>
<evidence type="ECO:0000256" key="2">
    <source>
        <dbReference type="ARBA" id="ARBA00022747"/>
    </source>
</evidence>
<gene>
    <name evidence="5" type="ORF">B6U56_09955</name>
</gene>
<keyword evidence="3" id="KW-0238">DNA-binding</keyword>
<dbReference type="Pfam" id="PF01420">
    <property type="entry name" value="Methylase_S"/>
    <property type="match status" value="2"/>
</dbReference>
<dbReference type="PANTHER" id="PTHR30408">
    <property type="entry name" value="TYPE-1 RESTRICTION ENZYME ECOKI SPECIFICITY PROTEIN"/>
    <property type="match status" value="1"/>
</dbReference>
<dbReference type="InterPro" id="IPR052021">
    <property type="entry name" value="Type-I_RS_S_subunit"/>
</dbReference>